<dbReference type="SUPFAM" id="SSF46785">
    <property type="entry name" value="Winged helix' DNA-binding domain"/>
    <property type="match status" value="1"/>
</dbReference>
<evidence type="ECO:0000256" key="1">
    <source>
        <dbReference type="RuleBase" id="RU003796"/>
    </source>
</evidence>
<dbReference type="Pfam" id="PF02319">
    <property type="entry name" value="WHD_E2F_TDP"/>
    <property type="match status" value="1"/>
</dbReference>
<dbReference type="AlphaFoldDB" id="D3KHY8"/>
<dbReference type="GO" id="GO:0005634">
    <property type="term" value="C:nucleus"/>
    <property type="evidence" value="ECO:0007669"/>
    <property type="project" value="UniProtKB-SubCell"/>
</dbReference>
<gene>
    <name evidence="2" type="ORF">GL50803_004416</name>
</gene>
<comment type="caution">
    <text evidence="2">The sequence shown here is derived from an EMBL/GenBank/DDBJ whole genome shotgun (WGS) entry which is preliminary data.</text>
</comment>
<keyword evidence="3" id="KW-1185">Reference proteome</keyword>
<dbReference type="Proteomes" id="UP000001548">
    <property type="component" value="Unassembled WGS sequence"/>
</dbReference>
<evidence type="ECO:0000313" key="2">
    <source>
        <dbReference type="EMBL" id="KAE8305539.1"/>
    </source>
</evidence>
<dbReference type="GO" id="GO:0006355">
    <property type="term" value="P:regulation of DNA-templated transcription"/>
    <property type="evidence" value="ECO:0007669"/>
    <property type="project" value="InterPro"/>
</dbReference>
<evidence type="ECO:0000313" key="3">
    <source>
        <dbReference type="Proteomes" id="UP000001548"/>
    </source>
</evidence>
<protein>
    <submittedName>
        <fullName evidence="2">E2F/DP family winged-helix DNA-binding domain-containing protein</fullName>
    </submittedName>
</protein>
<dbReference type="InterPro" id="IPR036390">
    <property type="entry name" value="WH_DNA-bd_sf"/>
</dbReference>
<comment type="similarity">
    <text evidence="1">Belongs to the E2F/DP family.</text>
</comment>
<comment type="subcellular location">
    <subcellularLocation>
        <location evidence="1">Nucleus</location>
    </subcellularLocation>
</comment>
<reference evidence="2 3" key="1">
    <citation type="journal article" date="2007" name="Science">
        <title>Genomic minimalism in the early diverging intestinal parasite Giardia lamblia.</title>
        <authorList>
            <person name="Morrison H.G."/>
            <person name="McArthur A.G."/>
            <person name="Gillin F.D."/>
            <person name="Aley S.B."/>
            <person name="Adam R.D."/>
            <person name="Olsen G.J."/>
            <person name="Best A.A."/>
            <person name="Cande W.Z."/>
            <person name="Chen F."/>
            <person name="Cipriano M.J."/>
            <person name="Davids B.J."/>
            <person name="Dawson S.C."/>
            <person name="Elmendorf H.G."/>
            <person name="Hehl A.B."/>
            <person name="Holder M.E."/>
            <person name="Huse S.M."/>
            <person name="Kim U.U."/>
            <person name="Lasek-Nesselquist E."/>
            <person name="Manning G."/>
            <person name="Nigam A."/>
            <person name="Nixon J.E."/>
            <person name="Palm D."/>
            <person name="Passamaneck N.E."/>
            <person name="Prabhu A."/>
            <person name="Reich C.I."/>
            <person name="Reiner D.S."/>
            <person name="Samuelson J."/>
            <person name="Svard S.G."/>
            <person name="Sogin M.L."/>
        </authorList>
    </citation>
    <scope>NUCLEOTIDE SEQUENCE [LARGE SCALE GENOMIC DNA]</scope>
    <source>
        <strain evidence="2 3">WB C6</strain>
    </source>
</reference>
<organism evidence="2 3">
    <name type="scientific">Giardia intestinalis (strain ATCC 50803 / WB clone C6)</name>
    <name type="common">Giardia lamblia</name>
    <dbReference type="NCBI Taxonomy" id="184922"/>
    <lineage>
        <taxon>Eukaryota</taxon>
        <taxon>Metamonada</taxon>
        <taxon>Diplomonadida</taxon>
        <taxon>Hexamitidae</taxon>
        <taxon>Giardiinae</taxon>
        <taxon>Giardia</taxon>
    </lineage>
</organism>
<name>D3KHY8_GIAIC</name>
<keyword evidence="1" id="KW-0804">Transcription</keyword>
<proteinExistence type="inferred from homology"/>
<dbReference type="VEuPathDB" id="GiardiaDB:GL50803_4416"/>
<dbReference type="HOGENOM" id="CLU_1063338_0_0_1"/>
<keyword evidence="1 2" id="KW-0238">DNA-binding</keyword>
<keyword evidence="1" id="KW-0539">Nucleus</keyword>
<dbReference type="GO" id="GO:0003677">
    <property type="term" value="F:DNA binding"/>
    <property type="evidence" value="ECO:0007669"/>
    <property type="project" value="UniProtKB-KW"/>
</dbReference>
<sequence>MTTKSPGPSAGRDSPAYIQDVSEHTVGGDDLYAFSAVCESHFPANLLGCTNEFRPPSFSHSVQFPMHWHEEMITDIYPHPGPATPAYLDTNLQQKASDMASMIGSKRALTTTNTNREGATHQVFEGISSLEPLAKRAYPCISSTRPQRQGAHEGLDAMTRKVVEALQRCGKATFYELHKLTGVETRRLYDITNLLASTPFVFKAGRKRERAPFVFGDGTATDEPVSIEHILLDIELEQMKILTLLDTFNRRAKEGGQFMFTC</sequence>
<dbReference type="EMBL" id="AACB03000001">
    <property type="protein sequence ID" value="KAE8305539.1"/>
    <property type="molecule type" value="Genomic_DNA"/>
</dbReference>
<dbReference type="GO" id="GO:0005667">
    <property type="term" value="C:transcription regulator complex"/>
    <property type="evidence" value="ECO:0007669"/>
    <property type="project" value="InterPro"/>
</dbReference>
<accession>D3KHY8</accession>
<dbReference type="InterPro" id="IPR003316">
    <property type="entry name" value="E2F_WHTH_DNA-bd_dom"/>
</dbReference>
<dbReference type="OMA" id="WHEEMIT"/>
<keyword evidence="1" id="KW-0805">Transcription regulation</keyword>